<dbReference type="InterPro" id="IPR013740">
    <property type="entry name" value="Redoxin"/>
</dbReference>
<dbReference type="InterPro" id="IPR013766">
    <property type="entry name" value="Thioredoxin_domain"/>
</dbReference>
<dbReference type="Proteomes" id="UP000588186">
    <property type="component" value="Unassembled WGS sequence"/>
</dbReference>
<keyword evidence="5 6" id="KW-0676">Redox-active center</keyword>
<feature type="active site" description="Cysteine sulfenic acid (-SOH) intermediate" evidence="6">
    <location>
        <position position="60"/>
    </location>
</feature>
<dbReference type="RefSeq" id="WP_186077310.1">
    <property type="nucleotide sequence ID" value="NZ_CAJEWB010000010.1"/>
</dbReference>
<dbReference type="PANTHER" id="PTHR43110">
    <property type="entry name" value="THIOL PEROXIDASE"/>
    <property type="match status" value="1"/>
</dbReference>
<evidence type="ECO:0000256" key="6">
    <source>
        <dbReference type="HAMAP-Rule" id="MF_00269"/>
    </source>
</evidence>
<dbReference type="EC" id="1.11.1.24" evidence="6"/>
<keyword evidence="2 6" id="KW-0049">Antioxidant</keyword>
<evidence type="ECO:0000259" key="7">
    <source>
        <dbReference type="PROSITE" id="PS51352"/>
    </source>
</evidence>
<dbReference type="InterPro" id="IPR036249">
    <property type="entry name" value="Thioredoxin-like_sf"/>
</dbReference>
<dbReference type="InterPro" id="IPR050455">
    <property type="entry name" value="Tpx_Peroxidase_subfamily"/>
</dbReference>
<dbReference type="InterPro" id="IPR002065">
    <property type="entry name" value="TPX"/>
</dbReference>
<organism evidence="8 9">
    <name type="scientific">Phocicoccus pinnipedialis</name>
    <dbReference type="NCBI Taxonomy" id="110845"/>
    <lineage>
        <taxon>Bacteria</taxon>
        <taxon>Bacillati</taxon>
        <taxon>Bacillota</taxon>
        <taxon>Bacilli</taxon>
        <taxon>Bacillales</taxon>
        <taxon>Salinicoccaceae</taxon>
        <taxon>Phocicoccus</taxon>
    </lineage>
</organism>
<dbReference type="HAMAP" id="MF_00269">
    <property type="entry name" value="Tpx"/>
    <property type="match status" value="1"/>
</dbReference>
<gene>
    <name evidence="6 8" type="primary">tpx</name>
    <name evidence="8" type="ORF">JEOPIN946_00929</name>
</gene>
<comment type="catalytic activity">
    <reaction evidence="6">
        <text>a hydroperoxide + [thioredoxin]-dithiol = an alcohol + [thioredoxin]-disulfide + H2O</text>
        <dbReference type="Rhea" id="RHEA:62620"/>
        <dbReference type="Rhea" id="RHEA-COMP:10698"/>
        <dbReference type="Rhea" id="RHEA-COMP:10700"/>
        <dbReference type="ChEBI" id="CHEBI:15377"/>
        <dbReference type="ChEBI" id="CHEBI:29950"/>
        <dbReference type="ChEBI" id="CHEBI:30879"/>
        <dbReference type="ChEBI" id="CHEBI:35924"/>
        <dbReference type="ChEBI" id="CHEBI:50058"/>
        <dbReference type="EC" id="1.11.1.24"/>
    </reaction>
</comment>
<dbReference type="InterPro" id="IPR018219">
    <property type="entry name" value="Tpx_CS"/>
</dbReference>
<comment type="caution">
    <text evidence="8">The sequence shown here is derived from an EMBL/GenBank/DDBJ whole genome shotgun (WGS) entry which is preliminary data.</text>
</comment>
<dbReference type="GO" id="GO:0008379">
    <property type="term" value="F:thioredoxin peroxidase activity"/>
    <property type="evidence" value="ECO:0007669"/>
    <property type="project" value="UniProtKB-UniRule"/>
</dbReference>
<dbReference type="EMBL" id="CAJEWB010000010">
    <property type="protein sequence ID" value="CAD2075086.1"/>
    <property type="molecule type" value="Genomic_DNA"/>
</dbReference>
<keyword evidence="1 6" id="KW-0575">Peroxidase</keyword>
<comment type="function">
    <text evidence="6">Thiol-specific peroxidase that catalyzes the reduction of hydrogen peroxide and organic hydroperoxides to water and alcohols, respectively. Plays a role in cell protection against oxidative stress by detoxifying peroxides.</text>
</comment>
<comment type="subunit">
    <text evidence="6">Homodimer.</text>
</comment>
<dbReference type="PANTHER" id="PTHR43110:SF1">
    <property type="entry name" value="THIOL PEROXIDASE"/>
    <property type="match status" value="1"/>
</dbReference>
<evidence type="ECO:0000256" key="1">
    <source>
        <dbReference type="ARBA" id="ARBA00022559"/>
    </source>
</evidence>
<dbReference type="CDD" id="cd03014">
    <property type="entry name" value="PRX_Atyp2cys"/>
    <property type="match status" value="1"/>
</dbReference>
<dbReference type="SUPFAM" id="SSF52833">
    <property type="entry name" value="Thioredoxin-like"/>
    <property type="match status" value="1"/>
</dbReference>
<comment type="similarity">
    <text evidence="6">Belongs to the peroxiredoxin family. Tpx subfamily.</text>
</comment>
<proteinExistence type="inferred from homology"/>
<dbReference type="PROSITE" id="PS01265">
    <property type="entry name" value="TPX"/>
    <property type="match status" value="1"/>
</dbReference>
<keyword evidence="4 6" id="KW-1015">Disulfide bond</keyword>
<keyword evidence="3 6" id="KW-0560">Oxidoreductase</keyword>
<feature type="disulfide bond" description="Redox-active" evidence="6">
    <location>
        <begin position="60"/>
        <end position="94"/>
    </location>
</feature>
<dbReference type="Gene3D" id="3.40.30.10">
    <property type="entry name" value="Glutaredoxin"/>
    <property type="match status" value="1"/>
</dbReference>
<evidence type="ECO:0000256" key="3">
    <source>
        <dbReference type="ARBA" id="ARBA00023002"/>
    </source>
</evidence>
<evidence type="ECO:0000313" key="8">
    <source>
        <dbReference type="EMBL" id="CAD2075086.1"/>
    </source>
</evidence>
<name>A0A6V7RBY7_9BACL</name>
<sequence>MVSITFKGTEIDLKGNEVKVGDTAEDFTLINTVMDEVSLSNFDGKKKLISVVPSLDTGVCQVQTKNFYKEAADVDNSVLITISNDLPFAQARFCADAGLDNAVTLSDHRNLDFAEKYGTLMDSLRLQARSVFVLDENNKVVYVEYVAEGTDEPDYEKAIEALKNA</sequence>
<evidence type="ECO:0000313" key="9">
    <source>
        <dbReference type="Proteomes" id="UP000588186"/>
    </source>
</evidence>
<dbReference type="PROSITE" id="PS51352">
    <property type="entry name" value="THIOREDOXIN_2"/>
    <property type="match status" value="1"/>
</dbReference>
<reference evidence="8 9" key="1">
    <citation type="submission" date="2020-07" db="EMBL/GenBank/DDBJ databases">
        <authorList>
            <person name="Criscuolo A."/>
        </authorList>
    </citation>
    <scope>NUCLEOTIDE SEQUENCE [LARGE SCALE GENOMIC DNA]</scope>
    <source>
        <strain evidence="8">CIP107946</strain>
    </source>
</reference>
<keyword evidence="9" id="KW-1185">Reference proteome</keyword>
<dbReference type="NCBIfam" id="NF001808">
    <property type="entry name" value="PRK00522.1"/>
    <property type="match status" value="1"/>
</dbReference>
<comment type="miscellaneous">
    <text evidence="6">The active site is a conserved redox-active cysteine residue, the peroxidatic cysteine (C(P)), which makes the nucleophilic attack on the peroxide substrate. The peroxide oxidizes the C(P)-SH to cysteine sulfenic acid (C(P)-SOH), which then reacts with another cysteine residue, the resolving cysteine (C(R)), to form a disulfide bridge. The disulfide is subsequently reduced by an appropriate electron donor to complete the catalytic cycle. In this atypical 2-Cys peroxiredoxin, C(R) is present in the same subunit to form an intramolecular disulfide. The disulfide is subsequently reduced by thioredoxin.</text>
</comment>
<protein>
    <recommendedName>
        <fullName evidence="6">Thiol peroxidase</fullName>
        <shortName evidence="6">Tpx</shortName>
        <ecNumber evidence="6">1.11.1.24</ecNumber>
    </recommendedName>
    <alternativeName>
        <fullName evidence="6">Peroxiredoxin tpx</fullName>
        <shortName evidence="6">Prx</shortName>
    </alternativeName>
    <alternativeName>
        <fullName evidence="6">Thioredoxin peroxidase</fullName>
    </alternativeName>
    <alternativeName>
        <fullName evidence="6">Thioredoxin-dependent peroxiredoxin</fullName>
    </alternativeName>
</protein>
<accession>A0A6V7RBY7</accession>
<evidence type="ECO:0000256" key="4">
    <source>
        <dbReference type="ARBA" id="ARBA00023157"/>
    </source>
</evidence>
<evidence type="ECO:0000256" key="5">
    <source>
        <dbReference type="ARBA" id="ARBA00023284"/>
    </source>
</evidence>
<evidence type="ECO:0000256" key="2">
    <source>
        <dbReference type="ARBA" id="ARBA00022862"/>
    </source>
</evidence>
<dbReference type="Pfam" id="PF08534">
    <property type="entry name" value="Redoxin"/>
    <property type="match status" value="1"/>
</dbReference>
<dbReference type="AlphaFoldDB" id="A0A6V7RBY7"/>
<feature type="domain" description="Thioredoxin" evidence="7">
    <location>
        <begin position="18"/>
        <end position="164"/>
    </location>
</feature>